<evidence type="ECO:0000313" key="2">
    <source>
        <dbReference type="EMBL" id="KAL2885632.1"/>
    </source>
</evidence>
<proteinExistence type="predicted"/>
<reference evidence="2 3" key="1">
    <citation type="submission" date="2020-05" db="EMBL/GenBank/DDBJ databases">
        <title>Ceratocystis lukuohia genome.</title>
        <authorList>
            <person name="Harrington T.C."/>
            <person name="Kim K."/>
            <person name="Mayers C.G."/>
        </authorList>
    </citation>
    <scope>NUCLEOTIDE SEQUENCE [LARGE SCALE GENOMIC DNA]</scope>
    <source>
        <strain evidence="2 3">C4212</strain>
    </source>
</reference>
<feature type="compositionally biased region" description="Basic residues" evidence="1">
    <location>
        <begin position="38"/>
        <end position="48"/>
    </location>
</feature>
<feature type="compositionally biased region" description="Basic and acidic residues" evidence="1">
    <location>
        <begin position="270"/>
        <end position="292"/>
    </location>
</feature>
<dbReference type="PANTHER" id="PTHR34117">
    <property type="entry name" value="STYLE CELL-CYCLE INHIBITOR 1"/>
    <property type="match status" value="1"/>
</dbReference>
<dbReference type="Gene3D" id="3.40.50.150">
    <property type="entry name" value="Vaccinia Virus protein VP39"/>
    <property type="match status" value="1"/>
</dbReference>
<evidence type="ECO:0000313" key="3">
    <source>
        <dbReference type="Proteomes" id="UP001610728"/>
    </source>
</evidence>
<feature type="compositionally biased region" description="Basic and acidic residues" evidence="1">
    <location>
        <begin position="49"/>
        <end position="59"/>
    </location>
</feature>
<feature type="region of interest" description="Disordered" evidence="1">
    <location>
        <begin position="1"/>
        <end position="67"/>
    </location>
</feature>
<accession>A0ABR4MBI8</accession>
<feature type="region of interest" description="Disordered" evidence="1">
    <location>
        <begin position="462"/>
        <end position="488"/>
    </location>
</feature>
<feature type="compositionally biased region" description="Basic and acidic residues" evidence="1">
    <location>
        <begin position="163"/>
        <end position="181"/>
    </location>
</feature>
<organism evidence="2 3">
    <name type="scientific">Ceratocystis lukuohia</name>
    <dbReference type="NCBI Taxonomy" id="2019550"/>
    <lineage>
        <taxon>Eukaryota</taxon>
        <taxon>Fungi</taxon>
        <taxon>Dikarya</taxon>
        <taxon>Ascomycota</taxon>
        <taxon>Pezizomycotina</taxon>
        <taxon>Sordariomycetes</taxon>
        <taxon>Hypocreomycetidae</taxon>
        <taxon>Microascales</taxon>
        <taxon>Ceratocystidaceae</taxon>
        <taxon>Ceratocystis</taxon>
    </lineage>
</organism>
<dbReference type="Proteomes" id="UP001610728">
    <property type="component" value="Unassembled WGS sequence"/>
</dbReference>
<dbReference type="InterPro" id="IPR019410">
    <property type="entry name" value="Methyltransf_16"/>
</dbReference>
<evidence type="ECO:0000256" key="1">
    <source>
        <dbReference type="SAM" id="MobiDB-lite"/>
    </source>
</evidence>
<dbReference type="PROSITE" id="PS51560">
    <property type="entry name" value="SAM_MT_NNT1"/>
    <property type="match status" value="1"/>
</dbReference>
<dbReference type="InterPro" id="IPR044688">
    <property type="entry name" value="SCI-1-like"/>
</dbReference>
<dbReference type="PANTHER" id="PTHR34117:SF1">
    <property type="entry name" value="STYLE CELL-CYCLE INHIBITOR 1"/>
    <property type="match status" value="1"/>
</dbReference>
<dbReference type="RefSeq" id="XP_070856812.1">
    <property type="nucleotide sequence ID" value="XM_071004921.1"/>
</dbReference>
<dbReference type="EMBL" id="JABSNW010000007">
    <property type="protein sequence ID" value="KAL2885632.1"/>
    <property type="molecule type" value="Genomic_DNA"/>
</dbReference>
<sequence>MGNERRTSSRASHSPRRSHRRYTRSRSPRADDHDHSSHRSRRSHRTRDRTHDRRHDTSGSHKHRLDTAVAPVRAVELPFEARPLHKRDFKAFLPLFAYYLDLQKQKDLSDMDEREAKGRWKSFLGKWNRGELAEGWYDPVMFERSKELYGQDSWSFEEEPEKDGDATHEARGRTGSYDREGSFSLSQEKPSRPPASHSDSDSDPDDVGPAPAPVRRSNATPHGASVPSLSDLELRDQARLEDRQASIDDLRYARKQDRILQKERLEELVPRADPGSRERKLEKKSEIREKLRAVSPGGGVPEHDDNDLIGGGDSLAELKRAKESAQRKKTEREKRREEIWRAREAEREERALGHSPLEAHHLWNGSRVVSKLFERDPALVRDKTVFELGAGAGLPSLVCGVLGARRVVVTDFPDVDLVKNMQKNIDECDAMLAGGSGRISNIVVARGFVWGADVGPIMAAAAGTDASEEERTDASPSPESPGRRLPSPTERFDMLILADLLFRHAEHGMMVKTIRDALKKTRSAQALVVFTSYRPWLRTKDLMFFDLCRADGFVVQQILEQKLDKPLFENDPGDVEVQKTVTGWTVTWPEEAWTADGQ</sequence>
<protein>
    <submittedName>
        <fullName evidence="2">Nicotinamide N-methyltransferase</fullName>
    </submittedName>
</protein>
<feature type="compositionally biased region" description="Basic and acidic residues" evidence="1">
    <location>
        <begin position="28"/>
        <end position="37"/>
    </location>
</feature>
<name>A0ABR4MBI8_9PEZI</name>
<dbReference type="SUPFAM" id="SSF53335">
    <property type="entry name" value="S-adenosyl-L-methionine-dependent methyltransferases"/>
    <property type="match status" value="1"/>
</dbReference>
<feature type="region of interest" description="Disordered" evidence="1">
    <location>
        <begin position="153"/>
        <end position="237"/>
    </location>
</feature>
<comment type="caution">
    <text evidence="2">The sequence shown here is derived from an EMBL/GenBank/DDBJ whole genome shotgun (WGS) entry which is preliminary data.</text>
</comment>
<feature type="region of interest" description="Disordered" evidence="1">
    <location>
        <begin position="270"/>
        <end position="312"/>
    </location>
</feature>
<dbReference type="Pfam" id="PF10294">
    <property type="entry name" value="Methyltransf_16"/>
    <property type="match status" value="1"/>
</dbReference>
<keyword evidence="3" id="KW-1185">Reference proteome</keyword>
<feature type="compositionally biased region" description="Basic residues" evidence="1">
    <location>
        <begin position="13"/>
        <end position="27"/>
    </location>
</feature>
<dbReference type="GeneID" id="98120199"/>
<gene>
    <name evidence="2" type="ORF">HOO65_070094</name>
</gene>
<dbReference type="InterPro" id="IPR025784">
    <property type="entry name" value="EFM7"/>
</dbReference>
<dbReference type="InterPro" id="IPR029063">
    <property type="entry name" value="SAM-dependent_MTases_sf"/>
</dbReference>